<sequence length="105" mass="11461">MYYPFKNYSTSPVVQQPGFSSANANYASAPAPGYSQGGFCYPQGAYYPASQPPVVVYRERESDLGCCNWCLASLAALFCGCLIGECTDSNVLCCLLPCPPFRCRW</sequence>
<gene>
    <name evidence="1" type="ORF">EVEC_LOCUS2558</name>
</gene>
<proteinExistence type="predicted"/>
<reference evidence="3" key="1">
    <citation type="submission" date="2017-02" db="UniProtKB">
        <authorList>
            <consortium name="WormBaseParasite"/>
        </authorList>
    </citation>
    <scope>IDENTIFICATION</scope>
</reference>
<evidence type="ECO:0000313" key="1">
    <source>
        <dbReference type="EMBL" id="VDD87415.1"/>
    </source>
</evidence>
<accession>A0A0N4UZ17</accession>
<reference evidence="1 2" key="2">
    <citation type="submission" date="2018-10" db="EMBL/GenBank/DDBJ databases">
        <authorList>
            <consortium name="Pathogen Informatics"/>
        </authorList>
    </citation>
    <scope>NUCLEOTIDE SEQUENCE [LARGE SCALE GENOMIC DNA]</scope>
</reference>
<dbReference type="EMBL" id="UXUI01007402">
    <property type="protein sequence ID" value="VDD87415.1"/>
    <property type="molecule type" value="Genomic_DNA"/>
</dbReference>
<dbReference type="WBParaSite" id="EVEC_0000285001-mRNA-1">
    <property type="protein sequence ID" value="EVEC_0000285001-mRNA-1"/>
    <property type="gene ID" value="EVEC_0000285001"/>
</dbReference>
<evidence type="ECO:0000313" key="3">
    <source>
        <dbReference type="WBParaSite" id="EVEC_0000285001-mRNA-1"/>
    </source>
</evidence>
<protein>
    <submittedName>
        <fullName evidence="3">CYSTM domain-containing protein</fullName>
    </submittedName>
</protein>
<organism evidence="3">
    <name type="scientific">Enterobius vermicularis</name>
    <name type="common">Human pinworm</name>
    <dbReference type="NCBI Taxonomy" id="51028"/>
    <lineage>
        <taxon>Eukaryota</taxon>
        <taxon>Metazoa</taxon>
        <taxon>Ecdysozoa</taxon>
        <taxon>Nematoda</taxon>
        <taxon>Chromadorea</taxon>
        <taxon>Rhabditida</taxon>
        <taxon>Spirurina</taxon>
        <taxon>Oxyuridomorpha</taxon>
        <taxon>Oxyuroidea</taxon>
        <taxon>Oxyuridae</taxon>
        <taxon>Enterobius</taxon>
    </lineage>
</organism>
<name>A0A0N4UZ17_ENTVE</name>
<evidence type="ECO:0000313" key="2">
    <source>
        <dbReference type="Proteomes" id="UP000274131"/>
    </source>
</evidence>
<dbReference type="Proteomes" id="UP000274131">
    <property type="component" value="Unassembled WGS sequence"/>
</dbReference>
<dbReference type="AlphaFoldDB" id="A0A0N4UZ17"/>
<keyword evidence="2" id="KW-1185">Reference proteome</keyword>